<dbReference type="GO" id="GO:0008033">
    <property type="term" value="P:tRNA processing"/>
    <property type="evidence" value="ECO:0007669"/>
    <property type="project" value="UniProtKB-KW"/>
</dbReference>
<dbReference type="EMBL" id="DTHV01000105">
    <property type="protein sequence ID" value="HGW60449.1"/>
    <property type="molecule type" value="Genomic_DNA"/>
</dbReference>
<dbReference type="PANTHER" id="PTHR47545">
    <property type="entry name" value="MULTIFUNCTIONAL CCA PROTEIN"/>
    <property type="match status" value="1"/>
</dbReference>
<dbReference type="AlphaFoldDB" id="A0A7C4U0P9"/>
<dbReference type="InterPro" id="IPR050124">
    <property type="entry name" value="tRNA_CCA-adding_enzyme"/>
</dbReference>
<dbReference type="Gene3D" id="3.30.460.10">
    <property type="entry name" value="Beta Polymerase, domain 2"/>
    <property type="match status" value="1"/>
</dbReference>
<evidence type="ECO:0000313" key="10">
    <source>
        <dbReference type="EMBL" id="HGW60449.1"/>
    </source>
</evidence>
<reference evidence="10" key="1">
    <citation type="journal article" date="2020" name="mSystems">
        <title>Genome- and Community-Level Interaction Insights into Carbon Utilization and Element Cycling Functions of Hydrothermarchaeota in Hydrothermal Sediment.</title>
        <authorList>
            <person name="Zhou Z."/>
            <person name="Liu Y."/>
            <person name="Xu W."/>
            <person name="Pan J."/>
            <person name="Luo Z.H."/>
            <person name="Li M."/>
        </authorList>
    </citation>
    <scope>NUCLEOTIDE SEQUENCE [LARGE SCALE GENOMIC DNA]</scope>
    <source>
        <strain evidence="10">SpSt-794</strain>
    </source>
</reference>
<protein>
    <submittedName>
        <fullName evidence="10">CCA tRNA nucleotidyltransferase</fullName>
    </submittedName>
</protein>
<gene>
    <name evidence="10" type="ORF">ENV82_03355</name>
</gene>
<organism evidence="10">
    <name type="scientific">Caldisericum exile</name>
    <dbReference type="NCBI Taxonomy" id="693075"/>
    <lineage>
        <taxon>Bacteria</taxon>
        <taxon>Pseudomonadati</taxon>
        <taxon>Caldisericota/Cryosericota group</taxon>
        <taxon>Caldisericota</taxon>
        <taxon>Caldisericia</taxon>
        <taxon>Caldisericales</taxon>
        <taxon>Caldisericaceae</taxon>
        <taxon>Caldisericum</taxon>
    </lineage>
</organism>
<dbReference type="GO" id="GO:0046872">
    <property type="term" value="F:metal ion binding"/>
    <property type="evidence" value="ECO:0007669"/>
    <property type="project" value="UniProtKB-KW"/>
</dbReference>
<name>A0A7C4U0P9_9BACT</name>
<evidence type="ECO:0000256" key="7">
    <source>
        <dbReference type="ARBA" id="ARBA00022884"/>
    </source>
</evidence>
<evidence type="ECO:0000256" key="6">
    <source>
        <dbReference type="ARBA" id="ARBA00022842"/>
    </source>
</evidence>
<dbReference type="GO" id="GO:0016779">
    <property type="term" value="F:nucleotidyltransferase activity"/>
    <property type="evidence" value="ECO:0007669"/>
    <property type="project" value="UniProtKB-KW"/>
</dbReference>
<comment type="caution">
    <text evidence="10">The sequence shown here is derived from an EMBL/GenBank/DDBJ whole genome shotgun (WGS) entry which is preliminary data.</text>
</comment>
<sequence>MKRDFSHLLTMIPQKCKTLLPEDGSYIVGGAVRDYLLGRLFFDFDFVVKKTYFNAIQEKIKRENFKFIFLNKEIFPLLRVFFNEITLDFTYYEDIEEDQSKRDFTINAIYVNVYNPDDVIHHRNSFEDIEKGVLRVCSDDAFRIDPVRYIRAFRFLCAYKLLLEPHTRALLKDSAPLYQTVKEERARCELSKLLKEDLENIETGIQYVYEDFRIDEACRYERGRNIVELKRQFNKDFIYLSFLKLYLISQKEGIFLFGLNEREKALMAFLNSDISRDFDMFFDTFYLWRNRINELILYIVSRFPVDEIDRFVELVRRWHSVKVQLTEEEKMLPSGVLKDIYRERLKEQCKVYYEDICHS</sequence>
<dbReference type="SUPFAM" id="SSF81301">
    <property type="entry name" value="Nucleotidyltransferase"/>
    <property type="match status" value="1"/>
</dbReference>
<keyword evidence="5" id="KW-0547">Nucleotide-binding</keyword>
<accession>A0A7C4U0P9</accession>
<dbReference type="GO" id="GO:0003723">
    <property type="term" value="F:RNA binding"/>
    <property type="evidence" value="ECO:0007669"/>
    <property type="project" value="UniProtKB-KW"/>
</dbReference>
<dbReference type="InterPro" id="IPR002646">
    <property type="entry name" value="PolA_pol_head_dom"/>
</dbReference>
<dbReference type="GO" id="GO:0000166">
    <property type="term" value="F:nucleotide binding"/>
    <property type="evidence" value="ECO:0007669"/>
    <property type="project" value="UniProtKB-KW"/>
</dbReference>
<evidence type="ECO:0000256" key="8">
    <source>
        <dbReference type="RuleBase" id="RU003953"/>
    </source>
</evidence>
<evidence type="ECO:0000256" key="3">
    <source>
        <dbReference type="ARBA" id="ARBA00022695"/>
    </source>
</evidence>
<keyword evidence="2" id="KW-0819">tRNA processing</keyword>
<keyword evidence="4" id="KW-0479">Metal-binding</keyword>
<keyword evidence="3" id="KW-0548">Nucleotidyltransferase</keyword>
<proteinExistence type="inferred from homology"/>
<evidence type="ECO:0000256" key="1">
    <source>
        <dbReference type="ARBA" id="ARBA00022679"/>
    </source>
</evidence>
<dbReference type="Gene3D" id="1.10.110.30">
    <property type="match status" value="1"/>
</dbReference>
<dbReference type="SUPFAM" id="SSF81891">
    <property type="entry name" value="Poly A polymerase C-terminal region-like"/>
    <property type="match status" value="1"/>
</dbReference>
<dbReference type="Pfam" id="PF01743">
    <property type="entry name" value="PolyA_pol"/>
    <property type="match status" value="1"/>
</dbReference>
<keyword evidence="6" id="KW-0460">Magnesium</keyword>
<feature type="domain" description="Poly A polymerase head" evidence="9">
    <location>
        <begin position="26"/>
        <end position="135"/>
    </location>
</feature>
<evidence type="ECO:0000259" key="9">
    <source>
        <dbReference type="Pfam" id="PF01743"/>
    </source>
</evidence>
<dbReference type="InterPro" id="IPR043519">
    <property type="entry name" value="NT_sf"/>
</dbReference>
<keyword evidence="1 8" id="KW-0808">Transferase</keyword>
<keyword evidence="7 8" id="KW-0694">RNA-binding</keyword>
<evidence type="ECO:0000256" key="4">
    <source>
        <dbReference type="ARBA" id="ARBA00022723"/>
    </source>
</evidence>
<evidence type="ECO:0000256" key="5">
    <source>
        <dbReference type="ARBA" id="ARBA00022741"/>
    </source>
</evidence>
<comment type="similarity">
    <text evidence="8">Belongs to the tRNA nucleotidyltransferase/poly(A) polymerase family.</text>
</comment>
<evidence type="ECO:0000256" key="2">
    <source>
        <dbReference type="ARBA" id="ARBA00022694"/>
    </source>
</evidence>